<dbReference type="SUPFAM" id="SSF56112">
    <property type="entry name" value="Protein kinase-like (PK-like)"/>
    <property type="match status" value="1"/>
</dbReference>
<reference evidence="11 12" key="1">
    <citation type="submission" date="2016-02" db="EMBL/GenBank/DDBJ databases">
        <title>Comparative genomic and transcriptomic foundation for Pichia pastoris.</title>
        <authorList>
            <person name="Love K.R."/>
            <person name="Shah K.A."/>
            <person name="Whittaker C.A."/>
            <person name="Wu J."/>
            <person name="Bartlett M.C."/>
            <person name="Ma D."/>
            <person name="Leeson R.L."/>
            <person name="Priest M."/>
            <person name="Young S.K."/>
            <person name="Love J.C."/>
        </authorList>
    </citation>
    <scope>NUCLEOTIDE SEQUENCE [LARGE SCALE GENOMIC DNA]</scope>
    <source>
        <strain evidence="11 12">ATCC 28485</strain>
    </source>
</reference>
<dbReference type="PROSITE" id="PS00108">
    <property type="entry name" value="PROTEIN_KINASE_ST"/>
    <property type="match status" value="1"/>
</dbReference>
<keyword evidence="6" id="KW-0418">Kinase</keyword>
<dbReference type="Pfam" id="PF07714">
    <property type="entry name" value="PK_Tyr_Ser-Thr"/>
    <property type="match status" value="1"/>
</dbReference>
<dbReference type="PROSITE" id="PS00107">
    <property type="entry name" value="PROTEIN_KINASE_ATP"/>
    <property type="match status" value="1"/>
</dbReference>
<dbReference type="GO" id="GO:0044732">
    <property type="term" value="C:mitotic spindle pole body"/>
    <property type="evidence" value="ECO:0007669"/>
    <property type="project" value="TreeGrafter"/>
</dbReference>
<dbReference type="PROSITE" id="PS50011">
    <property type="entry name" value="PROTEIN_KINASE_DOM"/>
    <property type="match status" value="1"/>
</dbReference>
<dbReference type="InterPro" id="IPR017441">
    <property type="entry name" value="Protein_kinase_ATP_BS"/>
</dbReference>
<keyword evidence="4" id="KW-0808">Transferase</keyword>
<dbReference type="GO" id="GO:0007059">
    <property type="term" value="P:chromosome segregation"/>
    <property type="evidence" value="ECO:0007669"/>
    <property type="project" value="TreeGrafter"/>
</dbReference>
<evidence type="ECO:0000256" key="5">
    <source>
        <dbReference type="ARBA" id="ARBA00022741"/>
    </source>
</evidence>
<feature type="binding site" evidence="8">
    <location>
        <position position="38"/>
    </location>
    <ligand>
        <name>ATP</name>
        <dbReference type="ChEBI" id="CHEBI:30616"/>
    </ligand>
</feature>
<dbReference type="GO" id="GO:0005737">
    <property type="term" value="C:cytoplasm"/>
    <property type="evidence" value="ECO:0007669"/>
    <property type="project" value="TreeGrafter"/>
</dbReference>
<dbReference type="EC" id="2.7.11.1" evidence="2"/>
<dbReference type="GO" id="GO:0030447">
    <property type="term" value="P:filamentous growth"/>
    <property type="evidence" value="ECO:0007669"/>
    <property type="project" value="UniProtKB-ARBA"/>
</dbReference>
<dbReference type="Proteomes" id="UP000094565">
    <property type="component" value="Chromosome 3"/>
</dbReference>
<name>A0A1B2JGW8_PICPA</name>
<dbReference type="PANTHER" id="PTHR43671:SF13">
    <property type="entry name" value="SERINE_THREONINE-PROTEIN KINASE NEK2"/>
    <property type="match status" value="1"/>
</dbReference>
<comment type="similarity">
    <text evidence="1">Belongs to the protein kinase superfamily. NEK Ser/Thr protein kinase family. NIMA subfamily.</text>
</comment>
<keyword evidence="3 9" id="KW-0723">Serine/threonine-protein kinase</keyword>
<dbReference type="InterPro" id="IPR011009">
    <property type="entry name" value="Kinase-like_dom_sf"/>
</dbReference>
<keyword evidence="7 8" id="KW-0067">ATP-binding</keyword>
<dbReference type="SMART" id="SM00220">
    <property type="entry name" value="S_TKc"/>
    <property type="match status" value="1"/>
</dbReference>
<dbReference type="GO" id="GO:0004674">
    <property type="term" value="F:protein serine/threonine kinase activity"/>
    <property type="evidence" value="ECO:0007669"/>
    <property type="project" value="UniProtKB-KW"/>
</dbReference>
<evidence type="ECO:0000256" key="3">
    <source>
        <dbReference type="ARBA" id="ARBA00022527"/>
    </source>
</evidence>
<dbReference type="AlphaFoldDB" id="A0A1B2JGW8"/>
<organism evidence="11 12">
    <name type="scientific">Komagataella pastoris</name>
    <name type="common">Yeast</name>
    <name type="synonym">Pichia pastoris</name>
    <dbReference type="NCBI Taxonomy" id="4922"/>
    <lineage>
        <taxon>Eukaryota</taxon>
        <taxon>Fungi</taxon>
        <taxon>Dikarya</taxon>
        <taxon>Ascomycota</taxon>
        <taxon>Saccharomycotina</taxon>
        <taxon>Pichiomycetes</taxon>
        <taxon>Pichiales</taxon>
        <taxon>Pichiaceae</taxon>
        <taxon>Komagataella</taxon>
    </lineage>
</organism>
<evidence type="ECO:0000259" key="10">
    <source>
        <dbReference type="PROSITE" id="PS50011"/>
    </source>
</evidence>
<dbReference type="InterPro" id="IPR000719">
    <property type="entry name" value="Prot_kinase_dom"/>
</dbReference>
<keyword evidence="12" id="KW-1185">Reference proteome</keyword>
<accession>A0A1B2JGW8</accession>
<gene>
    <name evidence="11" type="primary">KIN3</name>
    <name evidence="11" type="ORF">ATY40_BA7503999</name>
</gene>
<sequence>MNVGLSGQFVALELIGRGSFGSVWKVERKTDGKWFVRKEVSYMKMNSKEISQVIAEFRILSELSHPNIVKYLHHEHISENKTVNLYMEYCDGGDLSKLIRTHRRSKEYISEEKIWSIFTQVLLALYRCHYGTDFKTSKEFESLNSANRRTARSPSWVDSTRVIIHRDIKPDNIFLMSNSNLVKLGDFGLAKMLDQENDFAKTYVGTPYYMSPEVLMDKPYSPLCDIWSLGCVMYELCALRPPFQATTHLQLQQKIQEGTFPPLPDVFSARLRSLINACITIDLNQRPSTHELLQESCFNVYIKEVNLEIREDRLNERERKLKIRENKLILSEEGIVKQLNEELEFQRKLLEQEVEEIRKSYKNEFQFVLEQQVQQALSKILGPQYNQKPLNKNQQQKQIQQIYSRQDLQLSSPKFQQAQIQGPRELLKRGTNIDRNNLRRPLGLIDEEQQQYNRYR</sequence>
<dbReference type="Gene3D" id="1.10.510.10">
    <property type="entry name" value="Transferase(Phosphotransferase) domain 1"/>
    <property type="match status" value="1"/>
</dbReference>
<dbReference type="InterPro" id="IPR001245">
    <property type="entry name" value="Ser-Thr/Tyr_kinase_cat_dom"/>
</dbReference>
<dbReference type="InterPro" id="IPR008271">
    <property type="entry name" value="Ser/Thr_kinase_AS"/>
</dbReference>
<dbReference type="GO" id="GO:0005524">
    <property type="term" value="F:ATP binding"/>
    <property type="evidence" value="ECO:0007669"/>
    <property type="project" value="UniProtKB-UniRule"/>
</dbReference>
<keyword evidence="5 8" id="KW-0547">Nucleotide-binding</keyword>
<dbReference type="GO" id="GO:0005634">
    <property type="term" value="C:nucleus"/>
    <property type="evidence" value="ECO:0007669"/>
    <property type="project" value="TreeGrafter"/>
</dbReference>
<dbReference type="OrthoDB" id="10250725at2759"/>
<evidence type="ECO:0000256" key="8">
    <source>
        <dbReference type="PROSITE-ProRule" id="PRU10141"/>
    </source>
</evidence>
<dbReference type="PANTHER" id="PTHR43671">
    <property type="entry name" value="SERINE/THREONINE-PROTEIN KINASE NEK"/>
    <property type="match status" value="1"/>
</dbReference>
<dbReference type="CDD" id="cd08217">
    <property type="entry name" value="STKc_Nek2"/>
    <property type="match status" value="1"/>
</dbReference>
<evidence type="ECO:0000256" key="4">
    <source>
        <dbReference type="ARBA" id="ARBA00022679"/>
    </source>
</evidence>
<evidence type="ECO:0000256" key="2">
    <source>
        <dbReference type="ARBA" id="ARBA00012513"/>
    </source>
</evidence>
<evidence type="ECO:0000313" key="11">
    <source>
        <dbReference type="EMBL" id="ANZ77085.1"/>
    </source>
</evidence>
<protein>
    <recommendedName>
        <fullName evidence="2">non-specific serine/threonine protein kinase</fullName>
        <ecNumber evidence="2">2.7.11.1</ecNumber>
    </recommendedName>
</protein>
<dbReference type="EMBL" id="CP014586">
    <property type="protein sequence ID" value="ANZ77085.1"/>
    <property type="molecule type" value="Genomic_DNA"/>
</dbReference>
<feature type="domain" description="Protein kinase" evidence="10">
    <location>
        <begin position="9"/>
        <end position="302"/>
    </location>
</feature>
<evidence type="ECO:0000313" key="12">
    <source>
        <dbReference type="Proteomes" id="UP000094565"/>
    </source>
</evidence>
<dbReference type="Gene3D" id="3.30.200.20">
    <property type="entry name" value="Phosphorylase Kinase, domain 1"/>
    <property type="match status" value="1"/>
</dbReference>
<evidence type="ECO:0000256" key="9">
    <source>
        <dbReference type="RuleBase" id="RU000304"/>
    </source>
</evidence>
<proteinExistence type="inferred from homology"/>
<evidence type="ECO:0000256" key="6">
    <source>
        <dbReference type="ARBA" id="ARBA00022777"/>
    </source>
</evidence>
<evidence type="ECO:0000256" key="7">
    <source>
        <dbReference type="ARBA" id="ARBA00022840"/>
    </source>
</evidence>
<evidence type="ECO:0000256" key="1">
    <source>
        <dbReference type="ARBA" id="ARBA00010886"/>
    </source>
</evidence>
<dbReference type="InterPro" id="IPR050660">
    <property type="entry name" value="NEK_Ser/Thr_kinase"/>
</dbReference>